<reference evidence="3 4" key="1">
    <citation type="submission" date="2018-11" db="EMBL/GenBank/DDBJ databases">
        <title>Deinococcus shelandsis sp. nov., isolated from South Shetland Islands soil of Antarctica.</title>
        <authorList>
            <person name="Tian J."/>
        </authorList>
    </citation>
    <scope>NUCLEOTIDE SEQUENCE [LARGE SCALE GENOMIC DNA]</scope>
    <source>
        <strain evidence="3 4">S14-83T</strain>
        <plasmid evidence="3 4">unnamed2</plasmid>
    </source>
</reference>
<sequence length="171" mass="18365">MISFSPLHDAQVPPAGGLLIGGGYPEAYAEALSRNTQMQASVKVFAASGRPVVAECGGLMYLGESLEAAEQTFPMCEVIPYRTRMGGRLTLGYRDAEALYNSPLAARGERVRAHEFHYSALIGEATQPAYLIGGQPEGYARGNVLASYLHLHYAADPRMASRLVEACRVGT</sequence>
<dbReference type="Pfam" id="PF07685">
    <property type="entry name" value="GATase_3"/>
    <property type="match status" value="1"/>
</dbReference>
<dbReference type="EMBL" id="CP034186">
    <property type="protein sequence ID" value="AZI44857.1"/>
    <property type="molecule type" value="Genomic_DNA"/>
</dbReference>
<dbReference type="Proteomes" id="UP000276417">
    <property type="component" value="Plasmid unnamed2"/>
</dbReference>
<dbReference type="InterPro" id="IPR004484">
    <property type="entry name" value="CbiA/CobB_synth"/>
</dbReference>
<organism evidence="3 4">
    <name type="scientific">Deinococcus psychrotolerans</name>
    <dbReference type="NCBI Taxonomy" id="2489213"/>
    <lineage>
        <taxon>Bacteria</taxon>
        <taxon>Thermotogati</taxon>
        <taxon>Deinococcota</taxon>
        <taxon>Deinococci</taxon>
        <taxon>Deinococcales</taxon>
        <taxon>Deinococcaceae</taxon>
        <taxon>Deinococcus</taxon>
    </lineage>
</organism>
<keyword evidence="3" id="KW-0614">Plasmid</keyword>
<proteinExistence type="predicted"/>
<evidence type="ECO:0000313" key="4">
    <source>
        <dbReference type="Proteomes" id="UP000276417"/>
    </source>
</evidence>
<dbReference type="PANTHER" id="PTHR43873:SF1">
    <property type="entry name" value="COBYRINATE A,C-DIAMIDE SYNTHASE"/>
    <property type="match status" value="1"/>
</dbReference>
<feature type="domain" description="CobB/CobQ-like glutamine amidotransferase" evidence="2">
    <location>
        <begin position="2"/>
        <end position="156"/>
    </location>
</feature>
<evidence type="ECO:0000313" key="3">
    <source>
        <dbReference type="EMBL" id="AZI44857.1"/>
    </source>
</evidence>
<dbReference type="Gene3D" id="3.40.50.880">
    <property type="match status" value="1"/>
</dbReference>
<dbReference type="InterPro" id="IPR029062">
    <property type="entry name" value="Class_I_gatase-like"/>
</dbReference>
<dbReference type="PANTHER" id="PTHR43873">
    <property type="entry name" value="COBYRINATE A,C-DIAMIDE SYNTHASE"/>
    <property type="match status" value="1"/>
</dbReference>
<gene>
    <name evidence="3" type="ORF">EHF33_18235</name>
</gene>
<dbReference type="CDD" id="cd03130">
    <property type="entry name" value="GATase1_CobB"/>
    <property type="match status" value="1"/>
</dbReference>
<geneLocation type="plasmid" evidence="3 4">
    <name>unnamed2</name>
</geneLocation>
<evidence type="ECO:0000256" key="1">
    <source>
        <dbReference type="ARBA" id="ARBA00022962"/>
    </source>
</evidence>
<protein>
    <recommendedName>
        <fullName evidence="2">CobB/CobQ-like glutamine amidotransferase domain-containing protein</fullName>
    </recommendedName>
</protein>
<keyword evidence="4" id="KW-1185">Reference proteome</keyword>
<dbReference type="KEGG" id="dph:EHF33_18235"/>
<dbReference type="AlphaFoldDB" id="A0A3G8YKP6"/>
<dbReference type="SUPFAM" id="SSF52317">
    <property type="entry name" value="Class I glutamine amidotransferase-like"/>
    <property type="match status" value="1"/>
</dbReference>
<name>A0A3G8YKP6_9DEIO</name>
<dbReference type="InterPro" id="IPR011698">
    <property type="entry name" value="GATase_3"/>
</dbReference>
<dbReference type="GO" id="GO:0042242">
    <property type="term" value="F:cobyrinic acid a,c-diamide synthase activity"/>
    <property type="evidence" value="ECO:0007669"/>
    <property type="project" value="InterPro"/>
</dbReference>
<evidence type="ECO:0000259" key="2">
    <source>
        <dbReference type="Pfam" id="PF07685"/>
    </source>
</evidence>
<accession>A0A3G8YKP6</accession>
<dbReference type="PROSITE" id="PS51274">
    <property type="entry name" value="GATASE_COBBQ"/>
    <property type="match status" value="1"/>
</dbReference>
<dbReference type="OrthoDB" id="9764035at2"/>
<keyword evidence="1" id="KW-0315">Glutamine amidotransferase</keyword>